<proteinExistence type="predicted"/>
<organism evidence="3 4">
    <name type="scientific">Pseudomonas chlororaphis</name>
    <dbReference type="NCBI Taxonomy" id="587753"/>
    <lineage>
        <taxon>Bacteria</taxon>
        <taxon>Pseudomonadati</taxon>
        <taxon>Pseudomonadota</taxon>
        <taxon>Gammaproteobacteria</taxon>
        <taxon>Pseudomonadales</taxon>
        <taxon>Pseudomonadaceae</taxon>
        <taxon>Pseudomonas</taxon>
    </lineage>
</organism>
<dbReference type="InterPro" id="IPR001387">
    <property type="entry name" value="Cro/C1-type_HTH"/>
</dbReference>
<protein>
    <recommendedName>
        <fullName evidence="2">HTH cro/C1-type domain-containing protein</fullName>
    </recommendedName>
</protein>
<evidence type="ECO:0000313" key="3">
    <source>
        <dbReference type="EMBL" id="AZE48385.1"/>
    </source>
</evidence>
<evidence type="ECO:0000256" key="1">
    <source>
        <dbReference type="SAM" id="MobiDB-lite"/>
    </source>
</evidence>
<evidence type="ECO:0000259" key="2">
    <source>
        <dbReference type="PROSITE" id="PS50943"/>
    </source>
</evidence>
<feature type="domain" description="HTH cro/C1-type" evidence="2">
    <location>
        <begin position="19"/>
        <end position="70"/>
    </location>
</feature>
<name>A0A3G7TMP9_9PSED</name>
<feature type="region of interest" description="Disordered" evidence="1">
    <location>
        <begin position="95"/>
        <end position="132"/>
    </location>
</feature>
<dbReference type="InterPro" id="IPR010982">
    <property type="entry name" value="Lambda_DNA-bd_dom_sf"/>
</dbReference>
<evidence type="ECO:0000313" key="4">
    <source>
        <dbReference type="Proteomes" id="UP000268048"/>
    </source>
</evidence>
<dbReference type="Pfam" id="PF01381">
    <property type="entry name" value="HTH_3"/>
    <property type="match status" value="1"/>
</dbReference>
<dbReference type="GO" id="GO:0003677">
    <property type="term" value="F:DNA binding"/>
    <property type="evidence" value="ECO:0007669"/>
    <property type="project" value="InterPro"/>
</dbReference>
<dbReference type="EMBL" id="CP027753">
    <property type="protein sequence ID" value="AZE48385.1"/>
    <property type="molecule type" value="Genomic_DNA"/>
</dbReference>
<dbReference type="Proteomes" id="UP000268048">
    <property type="component" value="Chromosome"/>
</dbReference>
<dbReference type="Gene3D" id="1.10.260.40">
    <property type="entry name" value="lambda repressor-like DNA-binding domains"/>
    <property type="match status" value="1"/>
</dbReference>
<accession>A0A3G7TMP9</accession>
<dbReference type="RefSeq" id="WP_124320367.1">
    <property type="nucleotide sequence ID" value="NZ_CP027753.1"/>
</dbReference>
<sequence length="132" mass="14187">MRIQRLSDEAIAAQLGDAIRERRLRKDIKQDDLAEAVGVSTPTIQKLEKGKGTIQVLIAVLRELNCLDLLVNLLAQPRVSPLAVAKTGKTSRLRAAGTMKSKAVMVKPGGGTPKSQSEGQGPTLLIPRKIRG</sequence>
<dbReference type="CDD" id="cd00093">
    <property type="entry name" value="HTH_XRE"/>
    <property type="match status" value="1"/>
</dbReference>
<dbReference type="SMART" id="SM00530">
    <property type="entry name" value="HTH_XRE"/>
    <property type="match status" value="1"/>
</dbReference>
<dbReference type="PROSITE" id="PS50943">
    <property type="entry name" value="HTH_CROC1"/>
    <property type="match status" value="1"/>
</dbReference>
<gene>
    <name evidence="3" type="ORF">C4K04_2713</name>
</gene>
<dbReference type="AlphaFoldDB" id="A0A3G7TMP9"/>
<reference evidence="3 4" key="1">
    <citation type="submission" date="2018-03" db="EMBL/GenBank/DDBJ databases">
        <title>Diversity of phytobeneficial traits revealed by whole-genome analysis of worldwide-isolated phenazine-producing Pseudomonas spp.</title>
        <authorList>
            <person name="Biessy A."/>
            <person name="Novinscak A."/>
            <person name="Blom J."/>
            <person name="Leger G."/>
            <person name="Thomashow L.S."/>
            <person name="Cazorla F.M."/>
            <person name="Josic D."/>
            <person name="Filion M."/>
        </authorList>
    </citation>
    <scope>NUCLEOTIDE SEQUENCE [LARGE SCALE GENOMIC DNA]</scope>
    <source>
        <strain evidence="3 4">B25</strain>
    </source>
</reference>
<dbReference type="SUPFAM" id="SSF47413">
    <property type="entry name" value="lambda repressor-like DNA-binding domains"/>
    <property type="match status" value="1"/>
</dbReference>